<proteinExistence type="predicted"/>
<dbReference type="InterPro" id="IPR000772">
    <property type="entry name" value="Ricin_B_lectin"/>
</dbReference>
<dbReference type="RefSeq" id="WP_211908431.1">
    <property type="nucleotide sequence ID" value="NZ_CP036498.1"/>
</dbReference>
<dbReference type="EMBL" id="CP036498">
    <property type="protein sequence ID" value="QUS40062.1"/>
    <property type="molecule type" value="Genomic_DNA"/>
</dbReference>
<dbReference type="PROSITE" id="PS50231">
    <property type="entry name" value="RICIN_B_LECTIN"/>
    <property type="match status" value="1"/>
</dbReference>
<organism evidence="3 4">
    <name type="scientific">Tardiphaga alba</name>
    <dbReference type="NCBI Taxonomy" id="340268"/>
    <lineage>
        <taxon>Bacteria</taxon>
        <taxon>Pseudomonadati</taxon>
        <taxon>Pseudomonadota</taxon>
        <taxon>Alphaproteobacteria</taxon>
        <taxon>Hyphomicrobiales</taxon>
        <taxon>Nitrobacteraceae</taxon>
        <taxon>Tardiphaga</taxon>
    </lineage>
</organism>
<keyword evidence="1" id="KW-0732">Signal</keyword>
<evidence type="ECO:0000259" key="2">
    <source>
        <dbReference type="Pfam" id="PF14200"/>
    </source>
</evidence>
<dbReference type="InterPro" id="IPR035992">
    <property type="entry name" value="Ricin_B-like_lectins"/>
</dbReference>
<protein>
    <recommendedName>
        <fullName evidence="2">Ricin B lectin domain-containing protein</fullName>
    </recommendedName>
</protein>
<dbReference type="Pfam" id="PF14200">
    <property type="entry name" value="RicinB_lectin_2"/>
    <property type="match status" value="1"/>
</dbReference>
<feature type="signal peptide" evidence="1">
    <location>
        <begin position="1"/>
        <end position="20"/>
    </location>
</feature>
<gene>
    <name evidence="3" type="ORF">RPMA_15410</name>
</gene>
<evidence type="ECO:0000313" key="4">
    <source>
        <dbReference type="Proteomes" id="UP000682843"/>
    </source>
</evidence>
<sequence>MNTLIAPILALLALLTGASAQEVGTTYAIQNVLTAKNIRPFEAKKDDGNNIILYDHWSWKCMTWQFDQVQGNTYQLRNVYTSKTLEPSGTPGAMTALWQQPLGSSKTQYWDFISDGGETYLIRLKDTQLYVTISSEKTNSPIVLKPLQNSTAQKWRLIRQNPWF</sequence>
<reference evidence="3 4" key="1">
    <citation type="submission" date="2019-02" db="EMBL/GenBank/DDBJ databases">
        <title>Emended description of the genus Rhodopseudomonas and description of Rhodopseudomonas albus sp. nov., a non-phototrophic, heavy-metal-tolerant bacterium isolated from garden soil.</title>
        <authorList>
            <person name="Bao Z."/>
            <person name="Cao W.W."/>
            <person name="Sato Y."/>
            <person name="Nishizawa T."/>
            <person name="Zhao J."/>
            <person name="Guo Y."/>
            <person name="Ohta H."/>
        </authorList>
    </citation>
    <scope>NUCLEOTIDE SEQUENCE [LARGE SCALE GENOMIC DNA]</scope>
    <source>
        <strain evidence="3 4">SK50-23</strain>
    </source>
</reference>
<keyword evidence="4" id="KW-1185">Reference proteome</keyword>
<accession>A0ABX8A8Q7</accession>
<dbReference type="CDD" id="cd00161">
    <property type="entry name" value="beta-trefoil_Ricin-like"/>
    <property type="match status" value="1"/>
</dbReference>
<dbReference type="SUPFAM" id="SSF50370">
    <property type="entry name" value="Ricin B-like lectins"/>
    <property type="match status" value="1"/>
</dbReference>
<evidence type="ECO:0000313" key="3">
    <source>
        <dbReference type="EMBL" id="QUS40062.1"/>
    </source>
</evidence>
<dbReference type="Gene3D" id="2.80.10.50">
    <property type="match status" value="1"/>
</dbReference>
<dbReference type="Proteomes" id="UP000682843">
    <property type="component" value="Chromosome"/>
</dbReference>
<feature type="chain" id="PRO_5045698494" description="Ricin B lectin domain-containing protein" evidence="1">
    <location>
        <begin position="21"/>
        <end position="164"/>
    </location>
</feature>
<feature type="domain" description="Ricin B lectin" evidence="2">
    <location>
        <begin position="63"/>
        <end position="139"/>
    </location>
</feature>
<name>A0ABX8A8Q7_9BRAD</name>
<evidence type="ECO:0000256" key="1">
    <source>
        <dbReference type="SAM" id="SignalP"/>
    </source>
</evidence>